<keyword evidence="2" id="KW-1185">Reference proteome</keyword>
<dbReference type="InterPro" id="IPR038666">
    <property type="entry name" value="SSP1_head-tail_sf"/>
</dbReference>
<dbReference type="Proteomes" id="UP000019443">
    <property type="component" value="Chromosome"/>
</dbReference>
<dbReference type="AlphaFoldDB" id="W6R9Y8"/>
<accession>W6R9Y8</accession>
<gene>
    <name evidence="1" type="ORF">LPU83_1518</name>
</gene>
<dbReference type="Gene3D" id="2.40.10.270">
    <property type="entry name" value="Bacteriophage SPP1 head-tail adaptor protein"/>
    <property type="match status" value="1"/>
</dbReference>
<dbReference type="EMBL" id="HG916852">
    <property type="protein sequence ID" value="CDM57190.1"/>
    <property type="molecule type" value="Genomic_DNA"/>
</dbReference>
<dbReference type="InterPro" id="IPR008767">
    <property type="entry name" value="Phage_SPP1_head-tail_adaptor"/>
</dbReference>
<dbReference type="PATRIC" id="fig|348824.6.peg.1636"/>
<evidence type="ECO:0000313" key="1">
    <source>
        <dbReference type="EMBL" id="CDM57190.1"/>
    </source>
</evidence>
<proteinExistence type="predicted"/>
<organism evidence="1 2">
    <name type="scientific">Rhizobium favelukesii</name>
    <dbReference type="NCBI Taxonomy" id="348824"/>
    <lineage>
        <taxon>Bacteria</taxon>
        <taxon>Pseudomonadati</taxon>
        <taxon>Pseudomonadota</taxon>
        <taxon>Alphaproteobacteria</taxon>
        <taxon>Hyphomicrobiales</taxon>
        <taxon>Rhizobiaceae</taxon>
        <taxon>Rhizobium/Agrobacterium group</taxon>
        <taxon>Rhizobium</taxon>
    </lineage>
</organism>
<name>W6R9Y8_9HYPH</name>
<dbReference type="eggNOG" id="COG5614">
    <property type="taxonomic scope" value="Bacteria"/>
</dbReference>
<reference evidence="1" key="1">
    <citation type="submission" date="2013-11" db="EMBL/GenBank/DDBJ databases">
        <title>Draft genome sequence of the broad-host-range Rhizobium sp. LPU83 strain, a member of the low-genetic diversity Oregon-like Rhizobium sp. group.</title>
        <authorList>
            <person name="Wibberg D."/>
            <person name="Puehler A."/>
            <person name="Schlueter A."/>
        </authorList>
    </citation>
    <scope>NUCLEOTIDE SEQUENCE [LARGE SCALE GENOMIC DNA]</scope>
    <source>
        <strain evidence="1">LPU83</strain>
    </source>
</reference>
<dbReference type="KEGG" id="rhl:LPU83_1518"/>
<protein>
    <submittedName>
        <fullName evidence="1">Phage head-tail adaptor, putative</fullName>
    </submittedName>
</protein>
<evidence type="ECO:0000313" key="2">
    <source>
        <dbReference type="Proteomes" id="UP000019443"/>
    </source>
</evidence>
<dbReference type="Pfam" id="PF05521">
    <property type="entry name" value="Phage_HCP"/>
    <property type="match status" value="1"/>
</dbReference>
<sequence>MAPSKPTSGELQHRVAFDERTTVDDGLGNSEGVFTERFKSWAAFRSRGGSEAVVAARLEGRNLLGVYVRSTAETVQIKADWRMRDVRTGDTYAVRIVDAVSDRYWVYLEAQTGVAP</sequence>
<dbReference type="HOGENOM" id="CLU_167591_0_0_5"/>
<dbReference type="RefSeq" id="WP_037069268.1">
    <property type="nucleotide sequence ID" value="NZ_HG916852.1"/>
</dbReference>